<dbReference type="Pfam" id="PF00335">
    <property type="entry name" value="Tetraspanin"/>
    <property type="match status" value="1"/>
</dbReference>
<accession>A0AAV2T5P7</accession>
<reference evidence="6" key="1">
    <citation type="submission" date="2024-06" db="EMBL/GenBank/DDBJ databases">
        <authorList>
            <person name="Liu X."/>
            <person name="Lenzi L."/>
            <person name="Haldenby T S."/>
            <person name="Uol C."/>
        </authorList>
    </citation>
    <scope>NUCLEOTIDE SEQUENCE</scope>
</reference>
<evidence type="ECO:0000256" key="2">
    <source>
        <dbReference type="ARBA" id="ARBA00022692"/>
    </source>
</evidence>
<protein>
    <recommendedName>
        <fullName evidence="8">Tetraspanin</fullName>
    </recommendedName>
</protein>
<name>A0AAV2T5P7_CALDB</name>
<dbReference type="InterPro" id="IPR018499">
    <property type="entry name" value="Tetraspanin/Peripherin"/>
</dbReference>
<dbReference type="Proteomes" id="UP001497525">
    <property type="component" value="Unassembled WGS sequence"/>
</dbReference>
<dbReference type="SUPFAM" id="SSF48652">
    <property type="entry name" value="Tetraspanin"/>
    <property type="match status" value="1"/>
</dbReference>
<feature type="transmembrane region" description="Helical" evidence="5">
    <location>
        <begin position="7"/>
        <end position="34"/>
    </location>
</feature>
<keyword evidence="2 5" id="KW-0812">Transmembrane</keyword>
<evidence type="ECO:0000256" key="5">
    <source>
        <dbReference type="SAM" id="Phobius"/>
    </source>
</evidence>
<evidence type="ECO:0008006" key="8">
    <source>
        <dbReference type="Google" id="ProtNLM"/>
    </source>
</evidence>
<keyword evidence="3 5" id="KW-1133">Transmembrane helix</keyword>
<evidence type="ECO:0000313" key="6">
    <source>
        <dbReference type="EMBL" id="CAL5130822.1"/>
    </source>
</evidence>
<dbReference type="GO" id="GO:0016020">
    <property type="term" value="C:membrane"/>
    <property type="evidence" value="ECO:0007669"/>
    <property type="project" value="UniProtKB-SubCell"/>
</dbReference>
<proteinExistence type="predicted"/>
<feature type="transmembrane region" description="Helical" evidence="5">
    <location>
        <begin position="49"/>
        <end position="69"/>
    </location>
</feature>
<evidence type="ECO:0000256" key="1">
    <source>
        <dbReference type="ARBA" id="ARBA00004141"/>
    </source>
</evidence>
<gene>
    <name evidence="6" type="ORF">CDAUBV1_LOCUS3043</name>
</gene>
<feature type="transmembrane region" description="Helical" evidence="5">
    <location>
        <begin position="81"/>
        <end position="102"/>
    </location>
</feature>
<evidence type="ECO:0000256" key="3">
    <source>
        <dbReference type="ARBA" id="ARBA00022989"/>
    </source>
</evidence>
<comment type="subcellular location">
    <subcellularLocation>
        <location evidence="1">Membrane</location>
        <topology evidence="1">Multi-pass membrane protein</topology>
    </subcellularLocation>
</comment>
<dbReference type="AlphaFoldDB" id="A0AAV2T5P7"/>
<sequence length="271" mass="31229">MLCRPRTAVWMALCTWQFLTTLCYGTVVLLIYLYESYLDSLVGEGVKKIMQTTMVILGGWTLVTFGVCVRTARGCKRSMALIFLLFAVLSFAAEFLILIVLARKREEIVSPVFVQSALLRLVSYYSKVKIARRILNSIHTHFDCCGVDEWHREWKTVEPYPPGAVATEVLWVPPSCCLRRYQSDPLCGFARNREPITTEQVVRLIEYDLETVIPEPWLAKIKNEPCTDMITDWVQEIPVYFLMVGLAITISRLIFTLYAVFCFTKSRRKKK</sequence>
<keyword evidence="4 5" id="KW-0472">Membrane</keyword>
<evidence type="ECO:0000313" key="7">
    <source>
        <dbReference type="Proteomes" id="UP001497525"/>
    </source>
</evidence>
<feature type="transmembrane region" description="Helical" evidence="5">
    <location>
        <begin position="239"/>
        <end position="263"/>
    </location>
</feature>
<dbReference type="EMBL" id="CAXLJL010000075">
    <property type="protein sequence ID" value="CAL5130822.1"/>
    <property type="molecule type" value="Genomic_DNA"/>
</dbReference>
<dbReference type="Gene3D" id="1.10.1450.10">
    <property type="entry name" value="Tetraspanin"/>
    <property type="match status" value="1"/>
</dbReference>
<dbReference type="InterPro" id="IPR008952">
    <property type="entry name" value="Tetraspanin_EC2_sf"/>
</dbReference>
<evidence type="ECO:0000256" key="4">
    <source>
        <dbReference type="ARBA" id="ARBA00023136"/>
    </source>
</evidence>
<organism evidence="6 7">
    <name type="scientific">Calicophoron daubneyi</name>
    <name type="common">Rumen fluke</name>
    <name type="synonym">Paramphistomum daubneyi</name>
    <dbReference type="NCBI Taxonomy" id="300641"/>
    <lineage>
        <taxon>Eukaryota</taxon>
        <taxon>Metazoa</taxon>
        <taxon>Spiralia</taxon>
        <taxon>Lophotrochozoa</taxon>
        <taxon>Platyhelminthes</taxon>
        <taxon>Trematoda</taxon>
        <taxon>Digenea</taxon>
        <taxon>Plagiorchiida</taxon>
        <taxon>Pronocephalata</taxon>
        <taxon>Paramphistomoidea</taxon>
        <taxon>Paramphistomidae</taxon>
        <taxon>Calicophoron</taxon>
    </lineage>
</organism>
<comment type="caution">
    <text evidence="6">The sequence shown here is derived from an EMBL/GenBank/DDBJ whole genome shotgun (WGS) entry which is preliminary data.</text>
</comment>